<dbReference type="AlphaFoldDB" id="A0A2L0IJY9"/>
<gene>
    <name evidence="1" type="ORF">C2E15_18110</name>
</gene>
<dbReference type="Pfam" id="PF10893">
    <property type="entry name" value="Phage_186_Fil"/>
    <property type="match status" value="1"/>
</dbReference>
<dbReference type="KEGG" id="pgz:C2E15_18110"/>
<name>A0A2L0IJY9_9GAMM</name>
<dbReference type="OrthoDB" id="6520371at2"/>
<evidence type="ECO:0000313" key="1">
    <source>
        <dbReference type="EMBL" id="AUX94799.1"/>
    </source>
</evidence>
<protein>
    <submittedName>
        <fullName evidence="1">DUF2724 domain-containing protein</fullName>
    </submittedName>
</protein>
<evidence type="ECO:0000313" key="2">
    <source>
        <dbReference type="Proteomes" id="UP000238365"/>
    </source>
</evidence>
<dbReference type="EMBL" id="CP026377">
    <property type="protein sequence ID" value="AUX94799.1"/>
    <property type="molecule type" value="Genomic_DNA"/>
</dbReference>
<dbReference type="RefSeq" id="WP_104958607.1">
    <property type="nucleotide sequence ID" value="NZ_CP026377.1"/>
</dbReference>
<dbReference type="Proteomes" id="UP000238365">
    <property type="component" value="Chromosome"/>
</dbReference>
<reference evidence="1 2" key="1">
    <citation type="submission" date="2018-01" db="EMBL/GenBank/DDBJ databases">
        <title>Complete and assembled Genome of Pantoea gaviniae DSM22758T.</title>
        <authorList>
            <person name="Stevens M.J.A."/>
            <person name="Zurfluh K."/>
            <person name="Stephan R."/>
        </authorList>
    </citation>
    <scope>NUCLEOTIDE SEQUENCE [LARGE SCALE GENOMIC DNA]</scope>
    <source>
        <strain evidence="1 2">DSM 22758</strain>
    </source>
</reference>
<proteinExistence type="predicted"/>
<sequence>MVFPVAPLLKRQNPAPAYGHGWIMGQDGTRWHPSNNQAELLAGLTGKGRKNKWRLKVKTLLFS</sequence>
<organism evidence="1 2">
    <name type="scientific">Mixta gaviniae</name>
    <dbReference type="NCBI Taxonomy" id="665914"/>
    <lineage>
        <taxon>Bacteria</taxon>
        <taxon>Pseudomonadati</taxon>
        <taxon>Pseudomonadota</taxon>
        <taxon>Gammaproteobacteria</taxon>
        <taxon>Enterobacterales</taxon>
        <taxon>Erwiniaceae</taxon>
        <taxon>Mixta</taxon>
    </lineage>
</organism>
<keyword evidence="2" id="KW-1185">Reference proteome</keyword>
<dbReference type="InterPro" id="IPR021221">
    <property type="entry name" value="Fil"/>
</dbReference>
<accession>A0A2L0IJY9</accession>